<feature type="transmembrane region" description="Helical" evidence="6">
    <location>
        <begin position="258"/>
        <end position="276"/>
    </location>
</feature>
<evidence type="ECO:0000313" key="8">
    <source>
        <dbReference type="EMBL" id="TCB80361.1"/>
    </source>
</evidence>
<evidence type="ECO:0000256" key="3">
    <source>
        <dbReference type="ARBA" id="ARBA00022692"/>
    </source>
</evidence>
<feature type="transmembrane region" description="Helical" evidence="6">
    <location>
        <begin position="288"/>
        <end position="306"/>
    </location>
</feature>
<organism evidence="8 9">
    <name type="scientific">Enterobacter quasihormaechei</name>
    <dbReference type="NCBI Taxonomy" id="2529382"/>
    <lineage>
        <taxon>Bacteria</taxon>
        <taxon>Pseudomonadati</taxon>
        <taxon>Pseudomonadota</taxon>
        <taxon>Gammaproteobacteria</taxon>
        <taxon>Enterobacterales</taxon>
        <taxon>Enterobacteriaceae</taxon>
        <taxon>Enterobacter</taxon>
    </lineage>
</organism>
<feature type="domain" description="Major facilitator superfamily (MFS) profile" evidence="7">
    <location>
        <begin position="30"/>
        <end position="400"/>
    </location>
</feature>
<gene>
    <name evidence="8" type="ORF">E0L16_21860</name>
</gene>
<feature type="transmembrane region" description="Helical" evidence="6">
    <location>
        <begin position="223"/>
        <end position="246"/>
    </location>
</feature>
<feature type="transmembrane region" description="Helical" evidence="6">
    <location>
        <begin position="183"/>
        <end position="202"/>
    </location>
</feature>
<evidence type="ECO:0000259" key="7">
    <source>
        <dbReference type="PROSITE" id="PS50850"/>
    </source>
</evidence>
<keyword evidence="3 6" id="KW-0812">Transmembrane</keyword>
<feature type="transmembrane region" description="Helical" evidence="6">
    <location>
        <begin position="64"/>
        <end position="84"/>
    </location>
</feature>
<keyword evidence="4 6" id="KW-1133">Transmembrane helix</keyword>
<comment type="subcellular location">
    <subcellularLocation>
        <location evidence="1">Membrane</location>
        <topology evidence="1">Multi-pass membrane protein</topology>
    </subcellularLocation>
</comment>
<dbReference type="EMBL" id="SJON01000034">
    <property type="protein sequence ID" value="TCB80361.1"/>
    <property type="molecule type" value="Genomic_DNA"/>
</dbReference>
<keyword evidence="5 6" id="KW-0472">Membrane</keyword>
<keyword evidence="2" id="KW-1003">Cell membrane</keyword>
<dbReference type="PANTHER" id="PTHR23514">
    <property type="entry name" value="BYPASS OF STOP CODON PROTEIN 6"/>
    <property type="match status" value="1"/>
</dbReference>
<dbReference type="AlphaFoldDB" id="A0AAE8QT97"/>
<evidence type="ECO:0000256" key="2">
    <source>
        <dbReference type="ARBA" id="ARBA00022475"/>
    </source>
</evidence>
<dbReference type="Pfam" id="PF07690">
    <property type="entry name" value="MFS_1"/>
    <property type="match status" value="1"/>
</dbReference>
<proteinExistence type="predicted"/>
<dbReference type="RefSeq" id="WP_063136911.1">
    <property type="nucleotide sequence ID" value="NZ_SJON01000034.1"/>
</dbReference>
<dbReference type="InterPro" id="IPR020846">
    <property type="entry name" value="MFS_dom"/>
</dbReference>
<name>A0AAE8QT97_9ENTR</name>
<dbReference type="CDD" id="cd17393">
    <property type="entry name" value="MFS_MosC_like"/>
    <property type="match status" value="1"/>
</dbReference>
<protein>
    <submittedName>
        <fullName evidence="8">MFS transporter</fullName>
    </submittedName>
</protein>
<dbReference type="InterPro" id="IPR036259">
    <property type="entry name" value="MFS_trans_sf"/>
</dbReference>
<evidence type="ECO:0000256" key="6">
    <source>
        <dbReference type="SAM" id="Phobius"/>
    </source>
</evidence>
<dbReference type="InterPro" id="IPR011701">
    <property type="entry name" value="MFS"/>
</dbReference>
<dbReference type="GeneID" id="92387422"/>
<feature type="transmembrane region" description="Helical" evidence="6">
    <location>
        <begin position="120"/>
        <end position="138"/>
    </location>
</feature>
<evidence type="ECO:0000256" key="5">
    <source>
        <dbReference type="ARBA" id="ARBA00023136"/>
    </source>
</evidence>
<reference evidence="8 9" key="1">
    <citation type="submission" date="2019-02" db="EMBL/GenBank/DDBJ databases">
        <title>The draft genome of Enterobacter spp. strains.</title>
        <authorList>
            <person name="Wang C."/>
            <person name="Feng Y."/>
            <person name="Zong Z."/>
        </authorList>
    </citation>
    <scope>NUCLEOTIDE SEQUENCE [LARGE SCALE GENOMIC DNA]</scope>
    <source>
        <strain evidence="8 9">WCHEQ120003</strain>
    </source>
</reference>
<dbReference type="GO" id="GO:0016020">
    <property type="term" value="C:membrane"/>
    <property type="evidence" value="ECO:0007669"/>
    <property type="project" value="UniProtKB-SubCell"/>
</dbReference>
<dbReference type="PANTHER" id="PTHR23514:SF13">
    <property type="entry name" value="INNER MEMBRANE PROTEIN YBJJ"/>
    <property type="match status" value="1"/>
</dbReference>
<feature type="transmembrane region" description="Helical" evidence="6">
    <location>
        <begin position="32"/>
        <end position="52"/>
    </location>
</feature>
<feature type="transmembrane region" description="Helical" evidence="6">
    <location>
        <begin position="374"/>
        <end position="396"/>
    </location>
</feature>
<feature type="transmembrane region" description="Helical" evidence="6">
    <location>
        <begin position="96"/>
        <end position="114"/>
    </location>
</feature>
<evidence type="ECO:0000256" key="4">
    <source>
        <dbReference type="ARBA" id="ARBA00022989"/>
    </source>
</evidence>
<dbReference type="SUPFAM" id="SSF103473">
    <property type="entry name" value="MFS general substrate transporter"/>
    <property type="match status" value="1"/>
</dbReference>
<feature type="transmembrane region" description="Helical" evidence="6">
    <location>
        <begin position="345"/>
        <end position="368"/>
    </location>
</feature>
<evidence type="ECO:0000313" key="9">
    <source>
        <dbReference type="Proteomes" id="UP000291623"/>
    </source>
</evidence>
<dbReference type="Proteomes" id="UP000291623">
    <property type="component" value="Unassembled WGS sequence"/>
</dbReference>
<dbReference type="PROSITE" id="PS50850">
    <property type="entry name" value="MFS"/>
    <property type="match status" value="1"/>
</dbReference>
<feature type="transmembrane region" description="Helical" evidence="6">
    <location>
        <begin position="159"/>
        <end position="177"/>
    </location>
</feature>
<sequence length="404" mass="41729">MKSSEEMISGKGNELAYSADNIKFTELTDAKLATRLAFFIAGFGLACWAPLVPFAQSRMQAEPALLGAVLLCLGLGALIGMPAAGGISAKAGSRMVIIMGAVGIVVALPLLALLSTPLGIGAALFLFGLSIGATDVAANIHGSEVQDRAGMPLMSGFHGFYSVGGLAGAVVMTLLIATGLHVFVASMIAIFTILICLSVIRNKFLRTVTVNDAPLFVLPKGKVIVVGLLAMVMFLAEGAMLDWGALLLIQEKSLPANIAGSGYVVFAVAMTLSRFVGDRLVSLAGERWILTLGVIFTAIGLLVISLSSSVAIVFSAIAIAGFAAGNVVPILFTRAGKQDSMAPSLAISAASMLGYLGVLMGPAAVGFIAHYTGLANAFCFLSALVMLFSLTIIPIFSEKKNVDH</sequence>
<dbReference type="Gene3D" id="1.20.1250.20">
    <property type="entry name" value="MFS general substrate transporter like domains"/>
    <property type="match status" value="2"/>
</dbReference>
<comment type="caution">
    <text evidence="8">The sequence shown here is derived from an EMBL/GenBank/DDBJ whole genome shotgun (WGS) entry which is preliminary data.</text>
</comment>
<accession>A0AAE8QT97</accession>
<feature type="transmembrane region" description="Helical" evidence="6">
    <location>
        <begin position="312"/>
        <end position="333"/>
    </location>
</feature>
<evidence type="ECO:0000256" key="1">
    <source>
        <dbReference type="ARBA" id="ARBA00004141"/>
    </source>
</evidence>
<dbReference type="InterPro" id="IPR051788">
    <property type="entry name" value="MFS_Transporter"/>
</dbReference>
<dbReference type="GO" id="GO:0022857">
    <property type="term" value="F:transmembrane transporter activity"/>
    <property type="evidence" value="ECO:0007669"/>
    <property type="project" value="InterPro"/>
</dbReference>